<dbReference type="CDD" id="cd07505">
    <property type="entry name" value="HAD_BPGM-like"/>
    <property type="match status" value="1"/>
</dbReference>
<dbReference type="SUPFAM" id="SSF56784">
    <property type="entry name" value="HAD-like"/>
    <property type="match status" value="1"/>
</dbReference>
<dbReference type="SFLD" id="SFLDS00003">
    <property type="entry name" value="Haloacid_Dehalogenase"/>
    <property type="match status" value="1"/>
</dbReference>
<accession>A0A4P8IHQ9</accession>
<dbReference type="InterPro" id="IPR023198">
    <property type="entry name" value="PGP-like_dom2"/>
</dbReference>
<name>A0A4P8IHQ9_9FIRM</name>
<dbReference type="GO" id="GO:0008801">
    <property type="term" value="F:beta-phosphoglucomutase activity"/>
    <property type="evidence" value="ECO:0007669"/>
    <property type="project" value="UniProtKB-EC"/>
</dbReference>
<keyword evidence="2" id="KW-1185">Reference proteome</keyword>
<protein>
    <submittedName>
        <fullName evidence="1">Beta-phosphoglucomutase</fullName>
        <ecNumber evidence="1">5.4.2.6</ecNumber>
    </submittedName>
</protein>
<dbReference type="NCBIfam" id="TIGR01509">
    <property type="entry name" value="HAD-SF-IA-v3"/>
    <property type="match status" value="1"/>
</dbReference>
<dbReference type="InterPro" id="IPR036412">
    <property type="entry name" value="HAD-like_sf"/>
</dbReference>
<dbReference type="PANTHER" id="PTHR43481:SF4">
    <property type="entry name" value="GLYCEROL-1-PHOSPHATE PHOSPHOHYDROLASE 1-RELATED"/>
    <property type="match status" value="1"/>
</dbReference>
<dbReference type="InterPro" id="IPR051806">
    <property type="entry name" value="HAD-like_SPP"/>
</dbReference>
<organism evidence="1 2">
    <name type="scientific">Anaerostipes rhamnosivorans</name>
    <dbReference type="NCBI Taxonomy" id="1229621"/>
    <lineage>
        <taxon>Bacteria</taxon>
        <taxon>Bacillati</taxon>
        <taxon>Bacillota</taxon>
        <taxon>Clostridia</taxon>
        <taxon>Lachnospirales</taxon>
        <taxon>Lachnospiraceae</taxon>
        <taxon>Anaerostipes</taxon>
    </lineage>
</organism>
<dbReference type="EMBL" id="CP040058">
    <property type="protein sequence ID" value="QCP35414.1"/>
    <property type="molecule type" value="Genomic_DNA"/>
</dbReference>
<reference evidence="1 2" key="1">
    <citation type="submission" date="2019-05" db="EMBL/GenBank/DDBJ databases">
        <title>Complete genome sequencing of Anaerostipes rhamnosivorans.</title>
        <authorList>
            <person name="Bui T.P.N."/>
            <person name="de Vos W.M."/>
        </authorList>
    </citation>
    <scope>NUCLEOTIDE SEQUENCE [LARGE SCALE GENOMIC DNA]</scope>
    <source>
        <strain evidence="1 2">1y2</strain>
    </source>
</reference>
<dbReference type="KEGG" id="arf:AR1Y2_1960"/>
<keyword evidence="1" id="KW-0413">Isomerase</keyword>
<dbReference type="SFLD" id="SFLDG01129">
    <property type="entry name" value="C1.5:_HAD__Beta-PGM__Phosphata"/>
    <property type="match status" value="1"/>
</dbReference>
<evidence type="ECO:0000313" key="2">
    <source>
        <dbReference type="Proteomes" id="UP000298653"/>
    </source>
</evidence>
<dbReference type="AlphaFoldDB" id="A0A4P8IHQ9"/>
<dbReference type="PRINTS" id="PR00413">
    <property type="entry name" value="HADHALOGNASE"/>
</dbReference>
<evidence type="ECO:0000313" key="1">
    <source>
        <dbReference type="EMBL" id="QCP35414.1"/>
    </source>
</evidence>
<dbReference type="Proteomes" id="UP000298653">
    <property type="component" value="Chromosome"/>
</dbReference>
<dbReference type="PANTHER" id="PTHR43481">
    <property type="entry name" value="FRUCTOSE-1-PHOSPHATE PHOSPHATASE"/>
    <property type="match status" value="1"/>
</dbReference>
<dbReference type="InterPro" id="IPR023214">
    <property type="entry name" value="HAD_sf"/>
</dbReference>
<gene>
    <name evidence="1" type="ORF">AR1Y2_1960</name>
</gene>
<dbReference type="RefSeq" id="WP_137328798.1">
    <property type="nucleotide sequence ID" value="NZ_CP040058.1"/>
</dbReference>
<dbReference type="Gene3D" id="1.10.150.240">
    <property type="entry name" value="Putative phosphatase, domain 2"/>
    <property type="match status" value="1"/>
</dbReference>
<dbReference type="GO" id="GO:0050308">
    <property type="term" value="F:sugar-phosphatase activity"/>
    <property type="evidence" value="ECO:0007669"/>
    <property type="project" value="TreeGrafter"/>
</dbReference>
<dbReference type="InterPro" id="IPR006439">
    <property type="entry name" value="HAD-SF_hydro_IA"/>
</dbReference>
<proteinExistence type="predicted"/>
<sequence length="225" mass="25596">MDLKGIIFDFNGTMYIDGDKQEAAWFEFFQKYAEGKYTVKQLHEMIHGVNGGELLKMALNPELTEDEIYKLTEEKEDIYRNMCLNDPEGMNFTQGLPEFLTELKERKIPFAIATASAIGNVRFYIKHMHLDHWVPVENIVYDDGTFLGKPEPDIYLLAMERIGLKPSQCVVFEDADAGIEAARRAGAGKIIAIGPKEEHKRLRLLPGVTGVIQDFRDISPDILKE</sequence>
<dbReference type="EC" id="5.4.2.6" evidence="1"/>
<dbReference type="Pfam" id="PF00702">
    <property type="entry name" value="Hydrolase"/>
    <property type="match status" value="1"/>
</dbReference>
<dbReference type="Gene3D" id="3.40.50.1000">
    <property type="entry name" value="HAD superfamily/HAD-like"/>
    <property type="match status" value="1"/>
</dbReference>
<dbReference type="OrthoDB" id="9797743at2"/>